<accession>A0ABT7PFP7</accession>
<evidence type="ECO:0000256" key="2">
    <source>
        <dbReference type="ARBA" id="ARBA00011255"/>
    </source>
</evidence>
<keyword evidence="5" id="KW-0964">Secreted</keyword>
<gene>
    <name evidence="8" type="primary">fliD</name>
    <name evidence="8" type="ORF">QTN89_07730</name>
</gene>
<feature type="domain" description="Flagellar hook-associated protein 2 C-terminal" evidence="7">
    <location>
        <begin position="568"/>
        <end position="644"/>
    </location>
</feature>
<sequence length="665" mass="70165">MASIDGLVSGFDTTNIIESLLGFQQQQIDSFNSRKAEVTTKQTSFKGIEAQLITLQSSLGRLNSATNSVFDARTASSTNEDVITATAGNGAIATNYQLSVDQLATSHQIASQGFASTSEQIGTGDITFKVGDRAGQTLTIDSSNNTLQGFVNTINEQVDDLNASLVFDQASNSHRILLTSKHTGADNAITVTNNLNPLEGVLPDFTGPAVQPPLNAVVTLGSGVGAIQAEYQSNTVDGLIEDVTLELHKADPGSTITINVQEDVESAKEAVNSFVDDFNTIMSFIDEQTRFNPETNQSSPLLGDRSVSTIKNQLLTLVSGNVPGVDVARLSQIGVDLDSRGQLSVDGTKLEQALRGELDNVDARDVRKLFGLNGESSNASVRYLGGTLRTQPSNNSSYEVNITQAAEQARITATNAAAASIVIDSSNNEFQLTVDSTTSETLTLAEGTYTTEELAAELQSVINNSSELGVHDVSVSVDGSNHFVIQTEAYGTAANLSNLNGTAASVLGFDSSETAAGVNVAGSFVVDGVEEVAKGIGRILTGDADNENTADLRVEVTLGPGDVVAGAEAELTVTEGITGQLNDYIREVLDAETGLLKTVNDSFTSRLEAIDQSIEKVEEITESKRQYLLEEFAALESIINELQNTGNFISSQLSSLSAFKSNGGK</sequence>
<feature type="domain" description="Flagellar hook-associated protein 2 C-terminal" evidence="7">
    <location>
        <begin position="216"/>
        <end position="392"/>
    </location>
</feature>
<keyword evidence="4 5" id="KW-0975">Bacterial flagellum</keyword>
<keyword evidence="8" id="KW-0969">Cilium</keyword>
<dbReference type="PANTHER" id="PTHR30288:SF0">
    <property type="entry name" value="FLAGELLAR HOOK-ASSOCIATED PROTEIN 2"/>
    <property type="match status" value="1"/>
</dbReference>
<comment type="subunit">
    <text evidence="2 5">Homopentamer.</text>
</comment>
<dbReference type="InterPro" id="IPR003481">
    <property type="entry name" value="FliD_N"/>
</dbReference>
<keyword evidence="8" id="KW-0966">Cell projection</keyword>
<dbReference type="EMBL" id="JASZZN010000004">
    <property type="protein sequence ID" value="MDM4015312.1"/>
    <property type="molecule type" value="Genomic_DNA"/>
</dbReference>
<dbReference type="Proteomes" id="UP001239462">
    <property type="component" value="Unassembled WGS sequence"/>
</dbReference>
<comment type="function">
    <text evidence="5">Required for morphogenesis and for the elongation of the flagellar filament by facilitating polymerization of the flagellin monomers at the tip of growing filament. Forms a capping structure, which prevents flagellin subunits (transported through the central channel of the flagellum) from leaking out without polymerization at the distal end.</text>
</comment>
<dbReference type="PANTHER" id="PTHR30288">
    <property type="entry name" value="FLAGELLAR CAP/ASSEMBLY PROTEIN FLID"/>
    <property type="match status" value="1"/>
</dbReference>
<dbReference type="Pfam" id="PF02465">
    <property type="entry name" value="FliD_N"/>
    <property type="match status" value="1"/>
</dbReference>
<keyword evidence="8" id="KW-0282">Flagellum</keyword>
<feature type="domain" description="Flagellar hook-associated protein 2 N-terminal" evidence="6">
    <location>
        <begin position="9"/>
        <end position="107"/>
    </location>
</feature>
<evidence type="ECO:0000256" key="4">
    <source>
        <dbReference type="ARBA" id="ARBA00023143"/>
    </source>
</evidence>
<reference evidence="8 9" key="1">
    <citation type="submission" date="2023-06" db="EMBL/GenBank/DDBJ databases">
        <title>Roseiconus lacunae JC819 isolated from Gulf of Mannar region, Tamil Nadu.</title>
        <authorList>
            <person name="Pk S."/>
            <person name="Ch S."/>
            <person name="Ch V.R."/>
        </authorList>
    </citation>
    <scope>NUCLEOTIDE SEQUENCE [LARGE SCALE GENOMIC DNA]</scope>
    <source>
        <strain evidence="8 9">JC819</strain>
    </source>
</reference>
<evidence type="ECO:0000256" key="1">
    <source>
        <dbReference type="ARBA" id="ARBA00009764"/>
    </source>
</evidence>
<comment type="caution">
    <text evidence="8">The sequence shown here is derived from an EMBL/GenBank/DDBJ whole genome shotgun (WGS) entry which is preliminary data.</text>
</comment>
<dbReference type="InterPro" id="IPR010809">
    <property type="entry name" value="FliD_C"/>
</dbReference>
<dbReference type="RefSeq" id="WP_289162792.1">
    <property type="nucleotide sequence ID" value="NZ_JASZZN010000004.1"/>
</dbReference>
<comment type="subcellular location">
    <subcellularLocation>
        <location evidence="5">Secreted</location>
    </subcellularLocation>
    <subcellularLocation>
        <location evidence="5">Bacterial flagellum</location>
    </subcellularLocation>
</comment>
<evidence type="ECO:0000313" key="9">
    <source>
        <dbReference type="Proteomes" id="UP001239462"/>
    </source>
</evidence>
<name>A0ABT7PFP7_9BACT</name>
<keyword evidence="9" id="KW-1185">Reference proteome</keyword>
<evidence type="ECO:0000256" key="3">
    <source>
        <dbReference type="ARBA" id="ARBA00023054"/>
    </source>
</evidence>
<keyword evidence="3" id="KW-0175">Coiled coil</keyword>
<comment type="similarity">
    <text evidence="1 5">Belongs to the FliD family.</text>
</comment>
<evidence type="ECO:0000256" key="5">
    <source>
        <dbReference type="RuleBase" id="RU362066"/>
    </source>
</evidence>
<dbReference type="Pfam" id="PF07195">
    <property type="entry name" value="FliD_C"/>
    <property type="match status" value="2"/>
</dbReference>
<evidence type="ECO:0000313" key="8">
    <source>
        <dbReference type="EMBL" id="MDM4015312.1"/>
    </source>
</evidence>
<dbReference type="InterPro" id="IPR040026">
    <property type="entry name" value="FliD"/>
</dbReference>
<protein>
    <recommendedName>
        <fullName evidence="5">Flagellar hook-associated protein 2</fullName>
        <shortName evidence="5">HAP2</shortName>
    </recommendedName>
    <alternativeName>
        <fullName evidence="5">Flagellar cap protein</fullName>
    </alternativeName>
</protein>
<organism evidence="8 9">
    <name type="scientific">Roseiconus lacunae</name>
    <dbReference type="NCBI Taxonomy" id="2605694"/>
    <lineage>
        <taxon>Bacteria</taxon>
        <taxon>Pseudomonadati</taxon>
        <taxon>Planctomycetota</taxon>
        <taxon>Planctomycetia</taxon>
        <taxon>Pirellulales</taxon>
        <taxon>Pirellulaceae</taxon>
        <taxon>Roseiconus</taxon>
    </lineage>
</organism>
<evidence type="ECO:0000259" key="7">
    <source>
        <dbReference type="Pfam" id="PF07195"/>
    </source>
</evidence>
<evidence type="ECO:0000259" key="6">
    <source>
        <dbReference type="Pfam" id="PF02465"/>
    </source>
</evidence>
<proteinExistence type="inferred from homology"/>